<dbReference type="PROSITE" id="PS51257">
    <property type="entry name" value="PROKAR_LIPOPROTEIN"/>
    <property type="match status" value="1"/>
</dbReference>
<evidence type="ECO:0000313" key="5">
    <source>
        <dbReference type="Proteomes" id="UP001168380"/>
    </source>
</evidence>
<dbReference type="InterPro" id="IPR029058">
    <property type="entry name" value="AB_hydrolase_fold"/>
</dbReference>
<protein>
    <submittedName>
        <fullName evidence="4">Alpha/beta hydrolase-fold protein</fullName>
    </submittedName>
</protein>
<dbReference type="InterPro" id="IPR052558">
    <property type="entry name" value="Siderophore_Hydrolase_D"/>
</dbReference>
<reference evidence="4" key="1">
    <citation type="submission" date="2023-07" db="EMBL/GenBank/DDBJ databases">
        <title>Gilvimarinus algae sp. nov., isolated from the surface of Kelp.</title>
        <authorList>
            <person name="Sun Y.Y."/>
            <person name="Gong Y."/>
            <person name="Du Z.J."/>
        </authorList>
    </citation>
    <scope>NUCLEOTIDE SEQUENCE</scope>
    <source>
        <strain evidence="4">SDUM040014</strain>
    </source>
</reference>
<proteinExistence type="inferred from homology"/>
<evidence type="ECO:0000256" key="1">
    <source>
        <dbReference type="ARBA" id="ARBA00005622"/>
    </source>
</evidence>
<feature type="chain" id="PRO_5046431075" evidence="3">
    <location>
        <begin position="23"/>
        <end position="294"/>
    </location>
</feature>
<dbReference type="PANTHER" id="PTHR40841:SF2">
    <property type="entry name" value="SIDEROPHORE-DEGRADING ESTERASE (EUROFUNG)"/>
    <property type="match status" value="1"/>
</dbReference>
<gene>
    <name evidence="4" type="ORF">QWI16_05175</name>
</gene>
<dbReference type="InterPro" id="IPR000801">
    <property type="entry name" value="Esterase-like"/>
</dbReference>
<feature type="signal peptide" evidence="3">
    <location>
        <begin position="1"/>
        <end position="22"/>
    </location>
</feature>
<comment type="similarity">
    <text evidence="1">Belongs to the esterase D family.</text>
</comment>
<keyword evidence="2 4" id="KW-0378">Hydrolase</keyword>
<dbReference type="PANTHER" id="PTHR40841">
    <property type="entry name" value="SIDEROPHORE TRIACETYLFUSARININE C ESTERASE"/>
    <property type="match status" value="1"/>
</dbReference>
<keyword evidence="3" id="KW-0732">Signal</keyword>
<dbReference type="Gene3D" id="3.40.50.1820">
    <property type="entry name" value="alpha/beta hydrolase"/>
    <property type="match status" value="1"/>
</dbReference>
<dbReference type="Proteomes" id="UP001168380">
    <property type="component" value="Unassembled WGS sequence"/>
</dbReference>
<comment type="caution">
    <text evidence="4">The sequence shown here is derived from an EMBL/GenBank/DDBJ whole genome shotgun (WGS) entry which is preliminary data.</text>
</comment>
<sequence>MTMLRVILLVAMLMACPSFAEANDEQHQFYFEKEAVSLEVEVLLPDSYHQNPGAKYPVLYILDGFWTKEPVQRFYSNLRFDNMIPELIIVSIGYPDSIESVEEKRLWDLTPVYDTGFQAGGNAPVLLELLSTSVIPAVDRQYRTDQSRRILTGHSLAALFTLYTMYQAPGTFTHYAAISPSALWADEVLAKLDNTYARKSSVLPAHVYITYGTEEYRPYVDALMRYLQQLQDRDYQDLALSLASVEGLRHVGMTSEGFLRGMVWAFADIRPEGPSEFEKMNVRALEQKRQSAAD</sequence>
<evidence type="ECO:0000256" key="2">
    <source>
        <dbReference type="ARBA" id="ARBA00022801"/>
    </source>
</evidence>
<dbReference type="RefSeq" id="WP_302711689.1">
    <property type="nucleotide sequence ID" value="NZ_JAULRT010000035.1"/>
</dbReference>
<dbReference type="GO" id="GO:0016787">
    <property type="term" value="F:hydrolase activity"/>
    <property type="evidence" value="ECO:0007669"/>
    <property type="project" value="UniProtKB-KW"/>
</dbReference>
<evidence type="ECO:0000256" key="3">
    <source>
        <dbReference type="SAM" id="SignalP"/>
    </source>
</evidence>
<name>A0ABT8TBS3_9GAMM</name>
<dbReference type="EMBL" id="JAULRT010000035">
    <property type="protein sequence ID" value="MDO3381556.1"/>
    <property type="molecule type" value="Genomic_DNA"/>
</dbReference>
<dbReference type="Pfam" id="PF00756">
    <property type="entry name" value="Esterase"/>
    <property type="match status" value="1"/>
</dbReference>
<organism evidence="4 5">
    <name type="scientific">Gilvimarinus algae</name>
    <dbReference type="NCBI Taxonomy" id="3058037"/>
    <lineage>
        <taxon>Bacteria</taxon>
        <taxon>Pseudomonadati</taxon>
        <taxon>Pseudomonadota</taxon>
        <taxon>Gammaproteobacteria</taxon>
        <taxon>Cellvibrionales</taxon>
        <taxon>Cellvibrionaceae</taxon>
        <taxon>Gilvimarinus</taxon>
    </lineage>
</organism>
<accession>A0ABT8TBS3</accession>
<dbReference type="SUPFAM" id="SSF53474">
    <property type="entry name" value="alpha/beta-Hydrolases"/>
    <property type="match status" value="1"/>
</dbReference>
<keyword evidence="5" id="KW-1185">Reference proteome</keyword>
<evidence type="ECO:0000313" key="4">
    <source>
        <dbReference type="EMBL" id="MDO3381556.1"/>
    </source>
</evidence>